<evidence type="ECO:0000313" key="7">
    <source>
        <dbReference type="Proteomes" id="UP000317909"/>
    </source>
</evidence>
<protein>
    <submittedName>
        <fullName evidence="6">Sodium Bile acid symporter family protein</fullName>
    </submittedName>
</protein>
<organism evidence="6 7">
    <name type="scientific">Lacipirellula limnantheis</name>
    <dbReference type="NCBI Taxonomy" id="2528024"/>
    <lineage>
        <taxon>Bacteria</taxon>
        <taxon>Pseudomonadati</taxon>
        <taxon>Planctomycetota</taxon>
        <taxon>Planctomycetia</taxon>
        <taxon>Pirellulales</taxon>
        <taxon>Lacipirellulaceae</taxon>
        <taxon>Lacipirellula</taxon>
    </lineage>
</organism>
<dbReference type="KEGG" id="llh:I41_44950"/>
<gene>
    <name evidence="6" type="ORF">I41_44950</name>
</gene>
<dbReference type="Proteomes" id="UP000317909">
    <property type="component" value="Chromosome"/>
</dbReference>
<dbReference type="RefSeq" id="WP_145434958.1">
    <property type="nucleotide sequence ID" value="NZ_CP036339.1"/>
</dbReference>
<dbReference type="InterPro" id="IPR038770">
    <property type="entry name" value="Na+/solute_symporter_sf"/>
</dbReference>
<feature type="transmembrane region" description="Helical" evidence="5">
    <location>
        <begin position="152"/>
        <end position="171"/>
    </location>
</feature>
<keyword evidence="7" id="KW-1185">Reference proteome</keyword>
<dbReference type="OrthoDB" id="185500at2"/>
<dbReference type="PANTHER" id="PTHR10361">
    <property type="entry name" value="SODIUM-BILE ACID COTRANSPORTER"/>
    <property type="match status" value="1"/>
</dbReference>
<keyword evidence="3 5" id="KW-1133">Transmembrane helix</keyword>
<evidence type="ECO:0000256" key="3">
    <source>
        <dbReference type="ARBA" id="ARBA00022989"/>
    </source>
</evidence>
<keyword evidence="4 5" id="KW-0472">Membrane</keyword>
<proteinExistence type="predicted"/>
<keyword evidence="2 5" id="KW-0812">Transmembrane</keyword>
<dbReference type="PANTHER" id="PTHR10361:SF28">
    <property type="entry name" value="P3 PROTEIN-RELATED"/>
    <property type="match status" value="1"/>
</dbReference>
<feature type="transmembrane region" description="Helical" evidence="5">
    <location>
        <begin position="203"/>
        <end position="221"/>
    </location>
</feature>
<accession>A0A517U3V1</accession>
<feature type="transmembrane region" description="Helical" evidence="5">
    <location>
        <begin position="123"/>
        <end position="140"/>
    </location>
</feature>
<feature type="transmembrane region" description="Helical" evidence="5">
    <location>
        <begin position="297"/>
        <end position="320"/>
    </location>
</feature>
<evidence type="ECO:0000256" key="2">
    <source>
        <dbReference type="ARBA" id="ARBA00022692"/>
    </source>
</evidence>
<feature type="transmembrane region" description="Helical" evidence="5">
    <location>
        <begin position="263"/>
        <end position="285"/>
    </location>
</feature>
<evidence type="ECO:0000313" key="6">
    <source>
        <dbReference type="EMBL" id="QDT75285.1"/>
    </source>
</evidence>
<dbReference type="AlphaFoldDB" id="A0A517U3V1"/>
<comment type="subcellular location">
    <subcellularLocation>
        <location evidence="1">Membrane</location>
        <topology evidence="1">Multi-pass membrane protein</topology>
    </subcellularLocation>
</comment>
<evidence type="ECO:0000256" key="5">
    <source>
        <dbReference type="SAM" id="Phobius"/>
    </source>
</evidence>
<dbReference type="GO" id="GO:0016020">
    <property type="term" value="C:membrane"/>
    <property type="evidence" value="ECO:0007669"/>
    <property type="project" value="UniProtKB-SubCell"/>
</dbReference>
<feature type="transmembrane region" description="Helical" evidence="5">
    <location>
        <begin position="326"/>
        <end position="348"/>
    </location>
</feature>
<dbReference type="Pfam" id="PF01758">
    <property type="entry name" value="SBF"/>
    <property type="match status" value="1"/>
</dbReference>
<feature type="transmembrane region" description="Helical" evidence="5">
    <location>
        <begin position="62"/>
        <end position="80"/>
    </location>
</feature>
<feature type="transmembrane region" description="Helical" evidence="5">
    <location>
        <begin position="92"/>
        <end position="111"/>
    </location>
</feature>
<dbReference type="InterPro" id="IPR004710">
    <property type="entry name" value="Bilac:Na_transpt"/>
</dbReference>
<name>A0A517U3V1_9BACT</name>
<reference evidence="6 7" key="1">
    <citation type="submission" date="2019-02" db="EMBL/GenBank/DDBJ databases">
        <title>Deep-cultivation of Planctomycetes and their phenomic and genomic characterization uncovers novel biology.</title>
        <authorList>
            <person name="Wiegand S."/>
            <person name="Jogler M."/>
            <person name="Boedeker C."/>
            <person name="Pinto D."/>
            <person name="Vollmers J."/>
            <person name="Rivas-Marin E."/>
            <person name="Kohn T."/>
            <person name="Peeters S.H."/>
            <person name="Heuer A."/>
            <person name="Rast P."/>
            <person name="Oberbeckmann S."/>
            <person name="Bunk B."/>
            <person name="Jeske O."/>
            <person name="Meyerdierks A."/>
            <person name="Storesund J.E."/>
            <person name="Kallscheuer N."/>
            <person name="Luecker S."/>
            <person name="Lage O.M."/>
            <person name="Pohl T."/>
            <person name="Merkel B.J."/>
            <person name="Hornburger P."/>
            <person name="Mueller R.-W."/>
            <person name="Bruemmer F."/>
            <person name="Labrenz M."/>
            <person name="Spormann A.M."/>
            <person name="Op den Camp H."/>
            <person name="Overmann J."/>
            <person name="Amann R."/>
            <person name="Jetten M.S.M."/>
            <person name="Mascher T."/>
            <person name="Medema M.H."/>
            <person name="Devos D.P."/>
            <person name="Kaster A.-K."/>
            <person name="Ovreas L."/>
            <person name="Rohde M."/>
            <person name="Galperin M.Y."/>
            <person name="Jogler C."/>
        </authorList>
    </citation>
    <scope>NUCLEOTIDE SEQUENCE [LARGE SCALE GENOMIC DNA]</scope>
    <source>
        <strain evidence="6 7">I41</strain>
    </source>
</reference>
<feature type="transmembrane region" description="Helical" evidence="5">
    <location>
        <begin position="233"/>
        <end position="257"/>
    </location>
</feature>
<evidence type="ECO:0000256" key="4">
    <source>
        <dbReference type="ARBA" id="ARBA00023136"/>
    </source>
</evidence>
<feature type="transmembrane region" description="Helical" evidence="5">
    <location>
        <begin position="21"/>
        <end position="42"/>
    </location>
</feature>
<sequence length="353" mass="37737">MASIDSSPREVQVGVAAWAHWLHRYFLGALLATYLLSGLLPGPGSVIREFAVTFPGGHQERASMLLLAVLLFCAAAVIQWSQINDLLERPWVVVVGLLTAWLGPALVVLAFGPLLPWLDMHDATAGMMVGFAVVAAMPVANSSAGWTQNAGGNVALSLALIVLSILLSPVATPNVLKLMGWALSPDDVERIEKIVTQFSGSKFILWVILPSLAGAAAAWLAGQRRIARAKPWFRLITLVTILVLNYANASLAIAQIWTGERPMVILIAAVMATAVSLVGIVLATLQARLFGLSRPTWIALAFGLSMKHTGLALVLAGSFLQDQPRVILVVLLTTLAQHIAAGVIDLYVQRSRK</sequence>
<dbReference type="EMBL" id="CP036339">
    <property type="protein sequence ID" value="QDT75285.1"/>
    <property type="molecule type" value="Genomic_DNA"/>
</dbReference>
<evidence type="ECO:0000256" key="1">
    <source>
        <dbReference type="ARBA" id="ARBA00004141"/>
    </source>
</evidence>
<dbReference type="Gene3D" id="1.20.1530.20">
    <property type="match status" value="1"/>
</dbReference>
<dbReference type="InterPro" id="IPR002657">
    <property type="entry name" value="BilAc:Na_symport/Acr3"/>
</dbReference>